<keyword evidence="10" id="KW-0482">Metalloprotease</keyword>
<feature type="transmembrane region" description="Helical" evidence="12">
    <location>
        <begin position="148"/>
        <end position="169"/>
    </location>
</feature>
<evidence type="ECO:0000256" key="3">
    <source>
        <dbReference type="ARBA" id="ARBA00007931"/>
    </source>
</evidence>
<keyword evidence="8" id="KW-0862">Zinc</keyword>
<evidence type="ECO:0000256" key="7">
    <source>
        <dbReference type="ARBA" id="ARBA00022801"/>
    </source>
</evidence>
<evidence type="ECO:0000256" key="12">
    <source>
        <dbReference type="SAM" id="Phobius"/>
    </source>
</evidence>
<dbReference type="CDD" id="cd06161">
    <property type="entry name" value="S2P-M50_SpoIVFB"/>
    <property type="match status" value="1"/>
</dbReference>
<proteinExistence type="inferred from homology"/>
<evidence type="ECO:0000256" key="2">
    <source>
        <dbReference type="ARBA" id="ARBA00004141"/>
    </source>
</evidence>
<dbReference type="PANTHER" id="PTHR39188:SF3">
    <property type="entry name" value="STAGE IV SPORULATION PROTEIN FB"/>
    <property type="match status" value="1"/>
</dbReference>
<evidence type="ECO:0000256" key="9">
    <source>
        <dbReference type="ARBA" id="ARBA00022989"/>
    </source>
</evidence>
<sequence>MKKWYIVLVLELSILMWLGDFSSYIAISFLWVILHEFAHIVVASKFGCKFSSVNISILGAKAELSDIDELNEKKKLILYLAGPFFNIFMAIVANFFYNYFSYEYIKDSIVINLCLGTFNLFPAYPLDGSRVCEILLARKFLYKKSKKITGIFSFIISGVLLLIFIIMMLLHKVNISLFLASLLIIYATILEGQKTMYIIMGDMIKKVRRLKKHNYIENKSISVYYKKGLVNVLTLVDKNKFNSFYALNDDMELLGIIHEDELIKALKDYGNITLEEYIKIRNIDKKKNL</sequence>
<evidence type="ECO:0000256" key="6">
    <source>
        <dbReference type="ARBA" id="ARBA00022723"/>
    </source>
</evidence>
<comment type="cofactor">
    <cofactor evidence="1">
        <name>Zn(2+)</name>
        <dbReference type="ChEBI" id="CHEBI:29105"/>
    </cofactor>
</comment>
<keyword evidence="6" id="KW-0479">Metal-binding</keyword>
<organism evidence="14 15">
    <name type="scientific">Clostridium chromiireducens</name>
    <dbReference type="NCBI Taxonomy" id="225345"/>
    <lineage>
        <taxon>Bacteria</taxon>
        <taxon>Bacillati</taxon>
        <taxon>Bacillota</taxon>
        <taxon>Clostridia</taxon>
        <taxon>Eubacteriales</taxon>
        <taxon>Clostridiaceae</taxon>
        <taxon>Clostridium</taxon>
    </lineage>
</organism>
<dbReference type="OrthoDB" id="166377at2"/>
<keyword evidence="9 12" id="KW-1133">Transmembrane helix</keyword>
<dbReference type="SUPFAM" id="SSF54631">
    <property type="entry name" value="CBS-domain pair"/>
    <property type="match status" value="1"/>
</dbReference>
<dbReference type="AlphaFoldDB" id="A0A1V4IPU1"/>
<name>A0A1V4IPU1_9CLOT</name>
<keyword evidence="5 12" id="KW-0812">Transmembrane</keyword>
<gene>
    <name evidence="14" type="ORF">CLCHR_21680</name>
</gene>
<keyword evidence="11 12" id="KW-0472">Membrane</keyword>
<comment type="caution">
    <text evidence="14">The sequence shown here is derived from an EMBL/GenBank/DDBJ whole genome shotgun (WGS) entry which is preliminary data.</text>
</comment>
<feature type="transmembrane region" description="Helical" evidence="12">
    <location>
        <begin position="76"/>
        <end position="97"/>
    </location>
</feature>
<keyword evidence="4" id="KW-0645">Protease</keyword>
<dbReference type="RefSeq" id="WP_079439786.1">
    <property type="nucleotide sequence ID" value="NZ_MZGT01000026.1"/>
</dbReference>
<evidence type="ECO:0000313" key="14">
    <source>
        <dbReference type="EMBL" id="OPJ62032.1"/>
    </source>
</evidence>
<dbReference type="Pfam" id="PF02163">
    <property type="entry name" value="Peptidase_M50"/>
    <property type="match status" value="1"/>
</dbReference>
<dbReference type="GO" id="GO:0006508">
    <property type="term" value="P:proteolysis"/>
    <property type="evidence" value="ECO:0007669"/>
    <property type="project" value="UniProtKB-KW"/>
</dbReference>
<dbReference type="Proteomes" id="UP000191056">
    <property type="component" value="Unassembled WGS sequence"/>
</dbReference>
<accession>A0A1V4IPU1</accession>
<protein>
    <submittedName>
        <fullName evidence="14">Peptidase family M50</fullName>
    </submittedName>
</protein>
<dbReference type="STRING" id="225345.CLCHR_21680"/>
<evidence type="ECO:0000313" key="15">
    <source>
        <dbReference type="Proteomes" id="UP000191056"/>
    </source>
</evidence>
<evidence type="ECO:0000256" key="1">
    <source>
        <dbReference type="ARBA" id="ARBA00001947"/>
    </source>
</evidence>
<evidence type="ECO:0000259" key="13">
    <source>
        <dbReference type="Pfam" id="PF02163"/>
    </source>
</evidence>
<comment type="similarity">
    <text evidence="3">Belongs to the peptidase M50B family.</text>
</comment>
<dbReference type="InterPro" id="IPR046342">
    <property type="entry name" value="CBS_dom_sf"/>
</dbReference>
<dbReference type="GO" id="GO:0016020">
    <property type="term" value="C:membrane"/>
    <property type="evidence" value="ECO:0007669"/>
    <property type="project" value="UniProtKB-SubCell"/>
</dbReference>
<evidence type="ECO:0000256" key="10">
    <source>
        <dbReference type="ARBA" id="ARBA00023049"/>
    </source>
</evidence>
<comment type="subcellular location">
    <subcellularLocation>
        <location evidence="2">Membrane</location>
        <topology evidence="2">Multi-pass membrane protein</topology>
    </subcellularLocation>
</comment>
<feature type="transmembrane region" description="Helical" evidence="12">
    <location>
        <begin position="12"/>
        <end position="34"/>
    </location>
</feature>
<reference evidence="14 15" key="1">
    <citation type="submission" date="2017-03" db="EMBL/GenBank/DDBJ databases">
        <title>Genome sequence of Clostridium chromiireducens DSM 23318.</title>
        <authorList>
            <person name="Poehlein A."/>
            <person name="Daniel R."/>
        </authorList>
    </citation>
    <scope>NUCLEOTIDE SEQUENCE [LARGE SCALE GENOMIC DNA]</scope>
    <source>
        <strain evidence="14 15">DSM 23318</strain>
    </source>
</reference>
<dbReference type="EMBL" id="MZGT01000026">
    <property type="protein sequence ID" value="OPJ62032.1"/>
    <property type="molecule type" value="Genomic_DNA"/>
</dbReference>
<keyword evidence="15" id="KW-1185">Reference proteome</keyword>
<evidence type="ECO:0000256" key="11">
    <source>
        <dbReference type="ARBA" id="ARBA00023136"/>
    </source>
</evidence>
<dbReference type="GO" id="GO:0046872">
    <property type="term" value="F:metal ion binding"/>
    <property type="evidence" value="ECO:0007669"/>
    <property type="project" value="UniProtKB-KW"/>
</dbReference>
<dbReference type="PANTHER" id="PTHR39188">
    <property type="entry name" value="MEMBRANE-ASSOCIATED ZINC METALLOPROTEASE M50B"/>
    <property type="match status" value="1"/>
</dbReference>
<evidence type="ECO:0000256" key="4">
    <source>
        <dbReference type="ARBA" id="ARBA00022670"/>
    </source>
</evidence>
<feature type="transmembrane region" description="Helical" evidence="12">
    <location>
        <begin position="175"/>
        <end position="199"/>
    </location>
</feature>
<feature type="domain" description="Peptidase M50" evidence="13">
    <location>
        <begin position="29"/>
        <end position="99"/>
    </location>
</feature>
<keyword evidence="7" id="KW-0378">Hydrolase</keyword>
<dbReference type="InterPro" id="IPR008915">
    <property type="entry name" value="Peptidase_M50"/>
</dbReference>
<evidence type="ECO:0000256" key="8">
    <source>
        <dbReference type="ARBA" id="ARBA00022833"/>
    </source>
</evidence>
<evidence type="ECO:0000256" key="5">
    <source>
        <dbReference type="ARBA" id="ARBA00022692"/>
    </source>
</evidence>
<dbReference type="GO" id="GO:0008237">
    <property type="term" value="F:metallopeptidase activity"/>
    <property type="evidence" value="ECO:0007669"/>
    <property type="project" value="UniProtKB-KW"/>
</dbReference>